<organism evidence="1 2">
    <name type="scientific">Bursaphelenchus okinawaensis</name>
    <dbReference type="NCBI Taxonomy" id="465554"/>
    <lineage>
        <taxon>Eukaryota</taxon>
        <taxon>Metazoa</taxon>
        <taxon>Ecdysozoa</taxon>
        <taxon>Nematoda</taxon>
        <taxon>Chromadorea</taxon>
        <taxon>Rhabditida</taxon>
        <taxon>Tylenchina</taxon>
        <taxon>Tylenchomorpha</taxon>
        <taxon>Aphelenchoidea</taxon>
        <taxon>Aphelenchoididae</taxon>
        <taxon>Bursaphelenchus</taxon>
    </lineage>
</organism>
<dbReference type="Proteomes" id="UP000783686">
    <property type="component" value="Unassembled WGS sequence"/>
</dbReference>
<keyword evidence="2" id="KW-1185">Reference proteome</keyword>
<evidence type="ECO:0000313" key="2">
    <source>
        <dbReference type="Proteomes" id="UP000614601"/>
    </source>
</evidence>
<proteinExistence type="predicted"/>
<dbReference type="EMBL" id="CAJFDH010000004">
    <property type="protein sequence ID" value="CAD5220850.1"/>
    <property type="molecule type" value="Genomic_DNA"/>
</dbReference>
<gene>
    <name evidence="1" type="ORF">BOKJ2_LOCUS9150</name>
</gene>
<dbReference type="AlphaFoldDB" id="A0A811KYD3"/>
<name>A0A811KYD3_9BILA</name>
<evidence type="ECO:0000313" key="1">
    <source>
        <dbReference type="EMBL" id="CAD5220850.1"/>
    </source>
</evidence>
<dbReference type="Proteomes" id="UP000614601">
    <property type="component" value="Unassembled WGS sequence"/>
</dbReference>
<reference evidence="1" key="1">
    <citation type="submission" date="2020-09" db="EMBL/GenBank/DDBJ databases">
        <authorList>
            <person name="Kikuchi T."/>
        </authorList>
    </citation>
    <scope>NUCLEOTIDE SEQUENCE</scope>
    <source>
        <strain evidence="1">SH1</strain>
    </source>
</reference>
<dbReference type="EMBL" id="CAJFCW020000004">
    <property type="protein sequence ID" value="CAG9114204.1"/>
    <property type="molecule type" value="Genomic_DNA"/>
</dbReference>
<sequence length="104" mass="11870">MYTVLLANFVMNLCTLPSEIVITIVAFSNNVTPLWHALYGTAINIDYCCLAVYTLFANLFAFHKLGVILQSNQVQPMKLTLRQDQNAHFSALQQTWDLKFKQTK</sequence>
<comment type="caution">
    <text evidence="1">The sequence shown here is derived from an EMBL/GenBank/DDBJ whole genome shotgun (WGS) entry which is preliminary data.</text>
</comment>
<accession>A0A811KYD3</accession>
<protein>
    <submittedName>
        <fullName evidence="1">Uncharacterized protein</fullName>
    </submittedName>
</protein>